<dbReference type="SUPFAM" id="SSF54593">
    <property type="entry name" value="Glyoxalase/Bleomycin resistance protein/Dihydroxybiphenyl dioxygenase"/>
    <property type="match status" value="1"/>
</dbReference>
<dbReference type="GO" id="GO:0046491">
    <property type="term" value="P:L-methylmalonyl-CoA metabolic process"/>
    <property type="evidence" value="ECO:0007669"/>
    <property type="project" value="TreeGrafter"/>
</dbReference>
<proteinExistence type="predicted"/>
<dbReference type="AlphaFoldDB" id="A0A7X6MJF0"/>
<dbReference type="InterPro" id="IPR051785">
    <property type="entry name" value="MMCE/EMCE_epimerase"/>
</dbReference>
<dbReference type="Pfam" id="PF00903">
    <property type="entry name" value="Glyoxalase"/>
    <property type="match status" value="1"/>
</dbReference>
<dbReference type="PANTHER" id="PTHR43048:SF3">
    <property type="entry name" value="METHYLMALONYL-COA EPIMERASE, MITOCHONDRIAL"/>
    <property type="match status" value="1"/>
</dbReference>
<accession>A0A7X6MJF0</accession>
<comment type="caution">
    <text evidence="3">The sequence shown here is derived from an EMBL/GenBank/DDBJ whole genome shotgun (WGS) entry which is preliminary data.</text>
</comment>
<evidence type="ECO:0000313" key="3">
    <source>
        <dbReference type="EMBL" id="NKZ09872.1"/>
    </source>
</evidence>
<dbReference type="Proteomes" id="UP000518188">
    <property type="component" value="Unassembled WGS sequence"/>
</dbReference>
<organism evidence="3 4">
    <name type="scientific">Mycolicibacterium septicum DSM 44393</name>
    <dbReference type="NCBI Taxonomy" id="1341646"/>
    <lineage>
        <taxon>Bacteria</taxon>
        <taxon>Bacillati</taxon>
        <taxon>Actinomycetota</taxon>
        <taxon>Actinomycetes</taxon>
        <taxon>Mycobacteriales</taxon>
        <taxon>Mycobacteriaceae</taxon>
        <taxon>Mycolicibacterium</taxon>
    </lineage>
</organism>
<sequence length="135" mass="14090">MSGPITYRTGAVRYQVTDVERAVAFYTEHLGFDVALHGGPAFASVANGHLTLFLSGPGSSGARALPDGTPQTPGGYNRLVLEVDDLDAAIAELRGADVTFRNTVQTGPGGRQIQLGDPDGNPVELFEAAVKPPVN</sequence>
<protein>
    <submittedName>
        <fullName evidence="3">VOC family protein</fullName>
    </submittedName>
</protein>
<reference evidence="3 4" key="1">
    <citation type="submission" date="2020-04" db="EMBL/GenBank/DDBJ databases">
        <title>MicrobeNet Type strains.</title>
        <authorList>
            <person name="Nicholson A.C."/>
        </authorList>
    </citation>
    <scope>NUCLEOTIDE SEQUENCE [LARGE SCALE GENOMIC DNA]</scope>
    <source>
        <strain evidence="3 4">ATCC 700731</strain>
    </source>
</reference>
<dbReference type="GO" id="GO:0046872">
    <property type="term" value="F:metal ion binding"/>
    <property type="evidence" value="ECO:0007669"/>
    <property type="project" value="UniProtKB-KW"/>
</dbReference>
<gene>
    <name evidence="3" type="ORF">HGA11_02690</name>
</gene>
<dbReference type="InterPro" id="IPR037523">
    <property type="entry name" value="VOC_core"/>
</dbReference>
<dbReference type="PROSITE" id="PS51819">
    <property type="entry name" value="VOC"/>
    <property type="match status" value="1"/>
</dbReference>
<dbReference type="InterPro" id="IPR004360">
    <property type="entry name" value="Glyas_Fos-R_dOase_dom"/>
</dbReference>
<evidence type="ECO:0000313" key="4">
    <source>
        <dbReference type="Proteomes" id="UP000518188"/>
    </source>
</evidence>
<dbReference type="GO" id="GO:0004493">
    <property type="term" value="F:methylmalonyl-CoA epimerase activity"/>
    <property type="evidence" value="ECO:0007669"/>
    <property type="project" value="TreeGrafter"/>
</dbReference>
<dbReference type="PANTHER" id="PTHR43048">
    <property type="entry name" value="METHYLMALONYL-COA EPIMERASE"/>
    <property type="match status" value="1"/>
</dbReference>
<name>A0A7X6MJF0_9MYCO</name>
<dbReference type="EMBL" id="JAAXPJ010000001">
    <property type="protein sequence ID" value="NKZ09872.1"/>
    <property type="molecule type" value="Genomic_DNA"/>
</dbReference>
<feature type="domain" description="VOC" evidence="2">
    <location>
        <begin position="8"/>
        <end position="128"/>
    </location>
</feature>
<evidence type="ECO:0000256" key="1">
    <source>
        <dbReference type="ARBA" id="ARBA00022723"/>
    </source>
</evidence>
<dbReference type="Gene3D" id="3.10.180.10">
    <property type="entry name" value="2,3-Dihydroxybiphenyl 1,2-Dioxygenase, domain 1"/>
    <property type="match status" value="1"/>
</dbReference>
<dbReference type="RefSeq" id="WP_044518416.1">
    <property type="nucleotide sequence ID" value="NZ_HG322951.1"/>
</dbReference>
<keyword evidence="1" id="KW-0479">Metal-binding</keyword>
<dbReference type="InterPro" id="IPR029068">
    <property type="entry name" value="Glyas_Bleomycin-R_OHBP_Dase"/>
</dbReference>
<evidence type="ECO:0000259" key="2">
    <source>
        <dbReference type="PROSITE" id="PS51819"/>
    </source>
</evidence>